<feature type="region of interest" description="Disordered" evidence="1">
    <location>
        <begin position="1"/>
        <end position="52"/>
    </location>
</feature>
<gene>
    <name evidence="2" type="ORF">HCEG_08859</name>
</gene>
<dbReference type="Proteomes" id="UP000008142">
    <property type="component" value="Unassembled WGS sequence"/>
</dbReference>
<dbReference type="AlphaFoldDB" id="F0UUR7"/>
<accession>F0UUR7</accession>
<evidence type="ECO:0000313" key="3">
    <source>
        <dbReference type="Proteomes" id="UP000008142"/>
    </source>
</evidence>
<sequence>MVAKSRDRSNAMSNKKKEKTLPIVTFQRSVAQKSTQRGDPRGREWCSAEGGVHTTPRHLRTCIERQTRNGKAKLCSRESPEPSSHRAPCIITAWSPSPVLLAPLTRRIRWQIKVTPEGFLGDAPRAKSARSLNF</sequence>
<reference evidence="3" key="1">
    <citation type="submission" date="2008-07" db="EMBL/GenBank/DDBJ databases">
        <title>Annotation of Ajellomyces capsulatus strain H88.</title>
        <authorList>
            <person name="Champion M."/>
            <person name="Cuomo C."/>
            <person name="Ma L.-J."/>
            <person name="Henn M.R."/>
            <person name="Sil A."/>
            <person name="Goldman B."/>
            <person name="Young S.K."/>
            <person name="Kodira C.D."/>
            <person name="Zeng Q."/>
            <person name="Koehrsen M."/>
            <person name="Alvarado L."/>
            <person name="Berlin A."/>
            <person name="Borenstein D."/>
            <person name="Chen Z."/>
            <person name="Engels R."/>
            <person name="Freedman E."/>
            <person name="Gellesch M."/>
            <person name="Goldberg J."/>
            <person name="Griggs A."/>
            <person name="Gujja S."/>
            <person name="Heiman D."/>
            <person name="Hepburn T."/>
            <person name="Howarth C."/>
            <person name="Jen D."/>
            <person name="Larson L."/>
            <person name="Lewis B."/>
            <person name="Mehta T."/>
            <person name="Park D."/>
            <person name="Pearson M."/>
            <person name="Roberts A."/>
            <person name="Saif S."/>
            <person name="Shea T."/>
            <person name="Shenoy N."/>
            <person name="Sisk P."/>
            <person name="Stolte C."/>
            <person name="Sykes S."/>
            <person name="Walk T."/>
            <person name="White J."/>
            <person name="Yandava C."/>
            <person name="Klein B."/>
            <person name="McEwen J.G."/>
            <person name="Puccia R."/>
            <person name="Goldman G.H."/>
            <person name="Felipe M.S."/>
            <person name="Nino-Vega G."/>
            <person name="San-Blas G."/>
            <person name="Taylor J."/>
            <person name="Mendoza L."/>
            <person name="Galagan J."/>
            <person name="Nusbaum C."/>
            <person name="Birren B."/>
        </authorList>
    </citation>
    <scope>NUCLEOTIDE SEQUENCE [LARGE SCALE GENOMIC DNA]</scope>
    <source>
        <strain evidence="3">H88</strain>
    </source>
</reference>
<name>F0UUR7_AJEC8</name>
<protein>
    <submittedName>
        <fullName evidence="2">Predicted protein</fullName>
    </submittedName>
</protein>
<proteinExistence type="predicted"/>
<feature type="compositionally biased region" description="Polar residues" evidence="1">
    <location>
        <begin position="26"/>
        <end position="35"/>
    </location>
</feature>
<feature type="compositionally biased region" description="Basic and acidic residues" evidence="1">
    <location>
        <begin position="36"/>
        <end position="46"/>
    </location>
</feature>
<organism evidence="3">
    <name type="scientific">Ajellomyces capsulatus (strain H88)</name>
    <name type="common">Darling's disease fungus</name>
    <name type="synonym">Histoplasma capsulatum</name>
    <dbReference type="NCBI Taxonomy" id="544711"/>
    <lineage>
        <taxon>Eukaryota</taxon>
        <taxon>Fungi</taxon>
        <taxon>Dikarya</taxon>
        <taxon>Ascomycota</taxon>
        <taxon>Pezizomycotina</taxon>
        <taxon>Eurotiomycetes</taxon>
        <taxon>Eurotiomycetidae</taxon>
        <taxon>Onygenales</taxon>
        <taxon>Ajellomycetaceae</taxon>
        <taxon>Histoplasma</taxon>
    </lineage>
</organism>
<evidence type="ECO:0000256" key="1">
    <source>
        <dbReference type="SAM" id="MobiDB-lite"/>
    </source>
</evidence>
<dbReference type="EMBL" id="DS990643">
    <property type="protein sequence ID" value="EGC49644.1"/>
    <property type="molecule type" value="Genomic_DNA"/>
</dbReference>
<evidence type="ECO:0000313" key="2">
    <source>
        <dbReference type="EMBL" id="EGC49644.1"/>
    </source>
</evidence>
<dbReference type="HOGENOM" id="CLU_1895570_0_0_1"/>